<name>A0A8X6ITI4_NEPPI</name>
<evidence type="ECO:0000313" key="2">
    <source>
        <dbReference type="Proteomes" id="UP000887013"/>
    </source>
</evidence>
<keyword evidence="2" id="KW-1185">Reference proteome</keyword>
<protein>
    <submittedName>
        <fullName evidence="1">Uncharacterized protein</fullName>
    </submittedName>
</protein>
<organism evidence="1 2">
    <name type="scientific">Nephila pilipes</name>
    <name type="common">Giant wood spider</name>
    <name type="synonym">Nephila maculata</name>
    <dbReference type="NCBI Taxonomy" id="299642"/>
    <lineage>
        <taxon>Eukaryota</taxon>
        <taxon>Metazoa</taxon>
        <taxon>Ecdysozoa</taxon>
        <taxon>Arthropoda</taxon>
        <taxon>Chelicerata</taxon>
        <taxon>Arachnida</taxon>
        <taxon>Araneae</taxon>
        <taxon>Araneomorphae</taxon>
        <taxon>Entelegynae</taxon>
        <taxon>Araneoidea</taxon>
        <taxon>Nephilidae</taxon>
        <taxon>Nephila</taxon>
    </lineage>
</organism>
<reference evidence="1" key="1">
    <citation type="submission" date="2020-08" db="EMBL/GenBank/DDBJ databases">
        <title>Multicomponent nature underlies the extraordinary mechanical properties of spider dragline silk.</title>
        <authorList>
            <person name="Kono N."/>
            <person name="Nakamura H."/>
            <person name="Mori M."/>
            <person name="Yoshida Y."/>
            <person name="Ohtoshi R."/>
            <person name="Malay A.D."/>
            <person name="Moran D.A.P."/>
            <person name="Tomita M."/>
            <person name="Numata K."/>
            <person name="Arakawa K."/>
        </authorList>
    </citation>
    <scope>NUCLEOTIDE SEQUENCE</scope>
</reference>
<dbReference type="EMBL" id="BMAW01093294">
    <property type="protein sequence ID" value="GFS59696.1"/>
    <property type="molecule type" value="Genomic_DNA"/>
</dbReference>
<gene>
    <name evidence="1" type="ORF">NPIL_689491</name>
</gene>
<dbReference type="Proteomes" id="UP000887013">
    <property type="component" value="Unassembled WGS sequence"/>
</dbReference>
<sequence length="87" mass="10210">MSVFCPSNVPILFVDVAIEMKMSFISKPNFYHIEGGGVDSAHYIIVKLQSLFHRHLTQWMVRLDFERKEFDFVDDNFPQAFSFNADF</sequence>
<comment type="caution">
    <text evidence="1">The sequence shown here is derived from an EMBL/GenBank/DDBJ whole genome shotgun (WGS) entry which is preliminary data.</text>
</comment>
<evidence type="ECO:0000313" key="1">
    <source>
        <dbReference type="EMBL" id="GFS59696.1"/>
    </source>
</evidence>
<accession>A0A8X6ITI4</accession>
<dbReference type="AlphaFoldDB" id="A0A8X6ITI4"/>
<proteinExistence type="predicted"/>